<evidence type="ECO:0000256" key="7">
    <source>
        <dbReference type="SAM" id="MobiDB-lite"/>
    </source>
</evidence>
<evidence type="ECO:0000256" key="4">
    <source>
        <dbReference type="ARBA" id="ARBA00022692"/>
    </source>
</evidence>
<dbReference type="InterPro" id="IPR036259">
    <property type="entry name" value="MFS_trans_sf"/>
</dbReference>
<keyword evidence="6 8" id="KW-0472">Membrane</keyword>
<proteinExistence type="inferred from homology"/>
<feature type="transmembrane region" description="Helical" evidence="8">
    <location>
        <begin position="142"/>
        <end position="159"/>
    </location>
</feature>
<evidence type="ECO:0008006" key="11">
    <source>
        <dbReference type="Google" id="ProtNLM"/>
    </source>
</evidence>
<evidence type="ECO:0000256" key="3">
    <source>
        <dbReference type="ARBA" id="ARBA00022448"/>
    </source>
</evidence>
<dbReference type="Proteomes" id="UP000594454">
    <property type="component" value="Chromosome 1"/>
</dbReference>
<feature type="transmembrane region" description="Helical" evidence="8">
    <location>
        <begin position="236"/>
        <end position="257"/>
    </location>
</feature>
<comment type="subcellular location">
    <subcellularLocation>
        <location evidence="1">Membrane</location>
        <topology evidence="1">Multi-pass membrane protein</topology>
    </subcellularLocation>
</comment>
<dbReference type="InParanoid" id="A0A7R8UFZ5"/>
<keyword evidence="10" id="KW-1185">Reference proteome</keyword>
<feature type="transmembrane region" description="Helical" evidence="8">
    <location>
        <begin position="338"/>
        <end position="359"/>
    </location>
</feature>
<evidence type="ECO:0000256" key="8">
    <source>
        <dbReference type="SAM" id="Phobius"/>
    </source>
</evidence>
<reference evidence="9 10" key="1">
    <citation type="submission" date="2020-11" db="EMBL/GenBank/DDBJ databases">
        <authorList>
            <person name="Wallbank WR R."/>
            <person name="Pardo Diaz C."/>
            <person name="Kozak K."/>
            <person name="Martin S."/>
            <person name="Jiggins C."/>
            <person name="Moest M."/>
            <person name="Warren A I."/>
            <person name="Generalovic N T."/>
            <person name="Byers J.R.P. K."/>
            <person name="Montejo-Kovacevich G."/>
            <person name="Yen C E."/>
        </authorList>
    </citation>
    <scope>NUCLEOTIDE SEQUENCE [LARGE SCALE GENOMIC DNA]</scope>
</reference>
<feature type="transmembrane region" description="Helical" evidence="8">
    <location>
        <begin position="405"/>
        <end position="429"/>
    </location>
</feature>
<keyword evidence="5 8" id="KW-1133">Transmembrane helix</keyword>
<feature type="compositionally biased region" description="Polar residues" evidence="7">
    <location>
        <begin position="26"/>
        <end position="39"/>
    </location>
</feature>
<evidence type="ECO:0000313" key="10">
    <source>
        <dbReference type="Proteomes" id="UP000594454"/>
    </source>
</evidence>
<evidence type="ECO:0000256" key="5">
    <source>
        <dbReference type="ARBA" id="ARBA00022989"/>
    </source>
</evidence>
<comment type="similarity">
    <text evidence="2">Belongs to the SLC29A/ENT transporter (TC 2.A.57) family.</text>
</comment>
<dbReference type="SUPFAM" id="SSF103473">
    <property type="entry name" value="MFS general substrate transporter"/>
    <property type="match status" value="1"/>
</dbReference>
<feature type="region of interest" description="Disordered" evidence="7">
    <location>
        <begin position="1"/>
        <end position="39"/>
    </location>
</feature>
<feature type="transmembrane region" description="Helical" evidence="8">
    <location>
        <begin position="371"/>
        <end position="393"/>
    </location>
</feature>
<feature type="transmembrane region" description="Helical" evidence="8">
    <location>
        <begin position="113"/>
        <end position="135"/>
    </location>
</feature>
<organism evidence="9 10">
    <name type="scientific">Hermetia illucens</name>
    <name type="common">Black soldier fly</name>
    <dbReference type="NCBI Taxonomy" id="343691"/>
    <lineage>
        <taxon>Eukaryota</taxon>
        <taxon>Metazoa</taxon>
        <taxon>Ecdysozoa</taxon>
        <taxon>Arthropoda</taxon>
        <taxon>Hexapoda</taxon>
        <taxon>Insecta</taxon>
        <taxon>Pterygota</taxon>
        <taxon>Neoptera</taxon>
        <taxon>Endopterygota</taxon>
        <taxon>Diptera</taxon>
        <taxon>Brachycera</taxon>
        <taxon>Stratiomyomorpha</taxon>
        <taxon>Stratiomyidae</taxon>
        <taxon>Hermetiinae</taxon>
        <taxon>Hermetia</taxon>
    </lineage>
</organism>
<dbReference type="GO" id="GO:0005337">
    <property type="term" value="F:nucleoside transmembrane transporter activity"/>
    <property type="evidence" value="ECO:0007669"/>
    <property type="project" value="InterPro"/>
</dbReference>
<gene>
    <name evidence="9" type="ORF">HERILL_LOCUS3071</name>
</gene>
<evidence type="ECO:0000313" key="9">
    <source>
        <dbReference type="EMBL" id="CAD7079884.1"/>
    </source>
</evidence>
<feature type="compositionally biased region" description="Acidic residues" evidence="7">
    <location>
        <begin position="12"/>
        <end position="24"/>
    </location>
</feature>
<feature type="transmembrane region" description="Helical" evidence="8">
    <location>
        <begin position="171"/>
        <end position="199"/>
    </location>
</feature>
<dbReference type="Pfam" id="PF01733">
    <property type="entry name" value="Nucleoside_tran"/>
    <property type="match status" value="1"/>
</dbReference>
<dbReference type="FunCoup" id="A0A7R8UFZ5">
    <property type="interactions" value="230"/>
</dbReference>
<dbReference type="PANTHER" id="PTHR10332:SF88">
    <property type="entry name" value="EQUILIBRATIVE NUCLEOSIDE TRANSPORTER 1, ISOFORM A"/>
    <property type="match status" value="1"/>
</dbReference>
<dbReference type="GO" id="GO:0005886">
    <property type="term" value="C:plasma membrane"/>
    <property type="evidence" value="ECO:0007669"/>
    <property type="project" value="TreeGrafter"/>
</dbReference>
<accession>A0A7R8UFZ5</accession>
<feature type="transmembrane region" description="Helical" evidence="8">
    <location>
        <begin position="59"/>
        <end position="80"/>
    </location>
</feature>
<dbReference type="AlphaFoldDB" id="A0A7R8UFZ5"/>
<dbReference type="InterPro" id="IPR002259">
    <property type="entry name" value="Eqnu_transpt"/>
</dbReference>
<feature type="transmembrane region" description="Helical" evidence="8">
    <location>
        <begin position="298"/>
        <end position="318"/>
    </location>
</feature>
<dbReference type="OrthoDB" id="46396at2759"/>
<evidence type="ECO:0000256" key="2">
    <source>
        <dbReference type="ARBA" id="ARBA00007965"/>
    </source>
</evidence>
<dbReference type="PRINTS" id="PR01130">
    <property type="entry name" value="DERENTRNSPRT"/>
</dbReference>
<keyword evidence="3" id="KW-0813">Transport</keyword>
<dbReference type="PANTHER" id="PTHR10332">
    <property type="entry name" value="EQUILIBRATIVE NUCLEOSIDE TRANSPORTER"/>
    <property type="match status" value="1"/>
</dbReference>
<name>A0A7R8UFZ5_HERIL</name>
<evidence type="ECO:0000256" key="6">
    <source>
        <dbReference type="ARBA" id="ARBA00023136"/>
    </source>
</evidence>
<evidence type="ECO:0000256" key="1">
    <source>
        <dbReference type="ARBA" id="ARBA00004141"/>
    </source>
</evidence>
<protein>
    <recommendedName>
        <fullName evidence="11">Equilibrative nucleoside transporter 3</fullName>
    </recommendedName>
</protein>
<sequence>MTTSINNRPLLEESETSENEEDFLDNSYTDTPGTSKNTVRTDSQAELVRFSQSVPADKFNFSYIIFYLLGVTTVLPWNFFLTAEEYWIFKFHNVTDNSTTVLTPIQRTITSDLTVAGSIPGTAFLIINALVSHLIPLKLRMIGSMVMMLLFFIVTTAFVEVETDSWQYGFYILTLTIAVFINSAAATLTGALMGLAGLFPSEYMTAVVSGQALSGIFSALSDIISLTFGAPPKTTAFVYFSIGTLTVIISLACYVIMSKTLFFRFYQNQAHKQIGSSTSLQDVNDTLQPNYREVIGKIYLYAFSLFYVFAVTLCVYPAVTVLVQSTNHGQGHPWNDVYFTPVVNYLLFNSGDYLGRILAGIIEKPRNKPHLIVLITTIRTAFIPILMMGYSTLHKFLPIVIHSDYVFILILAAFAVSNGYITNISLIMAPKMVMQHEKEMASSMMAACLGLGIAAGSLGINQHNILTHVSLITSDVGSRFEPHYLRQKIPPFNATTKKLLICLEKIKEDTKRIPTKTST</sequence>
<keyword evidence="4 8" id="KW-0812">Transmembrane</keyword>
<dbReference type="EMBL" id="LR899009">
    <property type="protein sequence ID" value="CAD7079884.1"/>
    <property type="molecule type" value="Genomic_DNA"/>
</dbReference>